<keyword evidence="2" id="KW-1185">Reference proteome</keyword>
<dbReference type="STRING" id="1203190.GCA_000312345_00315"/>
<accession>A0A1H1M8Q6</accession>
<dbReference type="Proteomes" id="UP000182237">
    <property type="component" value="Chromosome I"/>
</dbReference>
<dbReference type="EMBL" id="LT629765">
    <property type="protein sequence ID" value="SDR82775.1"/>
    <property type="molecule type" value="Genomic_DNA"/>
</dbReference>
<evidence type="ECO:0000313" key="1">
    <source>
        <dbReference type="EMBL" id="SDR82775.1"/>
    </source>
</evidence>
<dbReference type="AlphaFoldDB" id="A0A1H1M8Q6"/>
<reference evidence="1 2" key="1">
    <citation type="submission" date="2016-10" db="EMBL/GenBank/DDBJ databases">
        <authorList>
            <person name="de Groot N.N."/>
        </authorList>
    </citation>
    <scope>NUCLEOTIDE SEQUENCE [LARGE SCALE GENOMIC DNA]</scope>
    <source>
        <strain evidence="1 2">DSM 45434</strain>
    </source>
</reference>
<evidence type="ECO:0000313" key="2">
    <source>
        <dbReference type="Proteomes" id="UP000182237"/>
    </source>
</evidence>
<sequence length="66" mass="7724">MTSYLIKYQRRTGTVKVTAFDSFRKATSERLRLDRENDDPDTEIVAVASESERHLRKSHSRYFSAV</sequence>
<dbReference type="RefSeq" id="WP_019193184.1">
    <property type="nucleotide sequence ID" value="NZ_LT629765.1"/>
</dbReference>
<organism evidence="1 2">
    <name type="scientific">Corynebacterium timonense</name>
    <dbReference type="NCBI Taxonomy" id="441500"/>
    <lineage>
        <taxon>Bacteria</taxon>
        <taxon>Bacillati</taxon>
        <taxon>Actinomycetota</taxon>
        <taxon>Actinomycetes</taxon>
        <taxon>Mycobacteriales</taxon>
        <taxon>Corynebacteriaceae</taxon>
        <taxon>Corynebacterium</taxon>
    </lineage>
</organism>
<proteinExistence type="predicted"/>
<gene>
    <name evidence="1" type="ORF">SAMN04488539_0458</name>
</gene>
<protein>
    <submittedName>
        <fullName evidence="1">Uncharacterized protein</fullName>
    </submittedName>
</protein>
<dbReference type="OrthoDB" id="4418218at2"/>
<name>A0A1H1M8Q6_9CORY</name>